<evidence type="ECO:0000256" key="3">
    <source>
        <dbReference type="ARBA" id="ARBA00007931"/>
    </source>
</evidence>
<gene>
    <name evidence="15" type="ORF">CVV64_04135</name>
</gene>
<comment type="cofactor">
    <cofactor evidence="1">
        <name>Zn(2+)</name>
        <dbReference type="ChEBI" id="CHEBI:29105"/>
    </cofactor>
</comment>
<evidence type="ECO:0000256" key="1">
    <source>
        <dbReference type="ARBA" id="ARBA00001947"/>
    </source>
</evidence>
<comment type="caution">
    <text evidence="15">The sequence shown here is derived from an EMBL/GenBank/DDBJ whole genome shotgun (WGS) entry which is preliminary data.</text>
</comment>
<evidence type="ECO:0000256" key="12">
    <source>
        <dbReference type="ARBA" id="ARBA00023136"/>
    </source>
</evidence>
<keyword evidence="8" id="KW-0378">Hydrolase</keyword>
<feature type="transmembrane region" description="Helical" evidence="13">
    <location>
        <begin position="91"/>
        <end position="115"/>
    </location>
</feature>
<dbReference type="InterPro" id="IPR008915">
    <property type="entry name" value="Peptidase_M50"/>
</dbReference>
<dbReference type="GO" id="GO:0005886">
    <property type="term" value="C:plasma membrane"/>
    <property type="evidence" value="ECO:0007669"/>
    <property type="project" value="UniProtKB-SubCell"/>
</dbReference>
<dbReference type="Pfam" id="PF02163">
    <property type="entry name" value="Peptidase_M50"/>
    <property type="match status" value="1"/>
</dbReference>
<dbReference type="InterPro" id="IPR052348">
    <property type="entry name" value="Metallopeptidase_M50B"/>
</dbReference>
<evidence type="ECO:0000256" key="10">
    <source>
        <dbReference type="ARBA" id="ARBA00022989"/>
    </source>
</evidence>
<evidence type="ECO:0000256" key="7">
    <source>
        <dbReference type="ARBA" id="ARBA00022723"/>
    </source>
</evidence>
<keyword evidence="9" id="KW-0862">Zinc</keyword>
<keyword evidence="12 13" id="KW-0472">Membrane</keyword>
<comment type="subcellular location">
    <subcellularLocation>
        <location evidence="2">Cell membrane</location>
        <topology evidence="2">Multi-pass membrane protein</topology>
    </subcellularLocation>
</comment>
<name>A0A2N1PRK8_9BACT</name>
<dbReference type="EMBL" id="PGXC01000003">
    <property type="protein sequence ID" value="PKK90967.1"/>
    <property type="molecule type" value="Genomic_DNA"/>
</dbReference>
<keyword evidence="10 13" id="KW-1133">Transmembrane helix</keyword>
<keyword evidence="7" id="KW-0479">Metal-binding</keyword>
<dbReference type="InterPro" id="IPR044537">
    <property type="entry name" value="Rip2-like"/>
</dbReference>
<evidence type="ECO:0000256" key="5">
    <source>
        <dbReference type="ARBA" id="ARBA00022670"/>
    </source>
</evidence>
<feature type="transmembrane region" description="Helical" evidence="13">
    <location>
        <begin position="127"/>
        <end position="147"/>
    </location>
</feature>
<dbReference type="Proteomes" id="UP000233256">
    <property type="component" value="Unassembled WGS sequence"/>
</dbReference>
<feature type="transmembrane region" description="Helical" evidence="13">
    <location>
        <begin position="176"/>
        <end position="201"/>
    </location>
</feature>
<dbReference type="CDD" id="cd06158">
    <property type="entry name" value="S2P-M50_like_1"/>
    <property type="match status" value="1"/>
</dbReference>
<evidence type="ECO:0000259" key="14">
    <source>
        <dbReference type="Pfam" id="PF02163"/>
    </source>
</evidence>
<sequence length="215" mass="23537">MIINAILHITMFAIAATFHELAHAWAAHKCGDDTSKNQGRITLNPLAHIDPFGTVIIPLTLALSGANFIFGWAKPVEYNPYNLRDRREDEYLIAIAGPVANFLQALAGSITIAVLAKFGIISTSSMIFTLGILYINTNVVLGVFNLLPVPPLDGFKVLKFILPESMEQTFDSIESIGSFILLFLVISGGLSSIIGPIMGWFQNIYVGLIFRILRT</sequence>
<feature type="transmembrane region" description="Helical" evidence="13">
    <location>
        <begin position="49"/>
        <end position="71"/>
    </location>
</feature>
<keyword evidence="4" id="KW-1003">Cell membrane</keyword>
<evidence type="ECO:0000256" key="8">
    <source>
        <dbReference type="ARBA" id="ARBA00022801"/>
    </source>
</evidence>
<dbReference type="AlphaFoldDB" id="A0A2N1PRK8"/>
<organism evidence="15 16">
    <name type="scientific">Candidatus Wallbacteria bacterium HGW-Wallbacteria-1</name>
    <dbReference type="NCBI Taxonomy" id="2013854"/>
    <lineage>
        <taxon>Bacteria</taxon>
        <taxon>Candidatus Walliibacteriota</taxon>
    </lineage>
</organism>
<dbReference type="GO" id="GO:0006508">
    <property type="term" value="P:proteolysis"/>
    <property type="evidence" value="ECO:0007669"/>
    <property type="project" value="UniProtKB-KW"/>
</dbReference>
<dbReference type="GO" id="GO:0046872">
    <property type="term" value="F:metal ion binding"/>
    <property type="evidence" value="ECO:0007669"/>
    <property type="project" value="UniProtKB-KW"/>
</dbReference>
<reference evidence="15 16" key="1">
    <citation type="journal article" date="2017" name="ISME J.">
        <title>Potential for microbial H2 and metal transformations associated with novel bacteria and archaea in deep terrestrial subsurface sediments.</title>
        <authorList>
            <person name="Hernsdorf A.W."/>
            <person name="Amano Y."/>
            <person name="Miyakawa K."/>
            <person name="Ise K."/>
            <person name="Suzuki Y."/>
            <person name="Anantharaman K."/>
            <person name="Probst A."/>
            <person name="Burstein D."/>
            <person name="Thomas B.C."/>
            <person name="Banfield J.F."/>
        </authorList>
    </citation>
    <scope>NUCLEOTIDE SEQUENCE [LARGE SCALE GENOMIC DNA]</scope>
    <source>
        <strain evidence="15">HGW-Wallbacteria-1</strain>
    </source>
</reference>
<feature type="domain" description="Peptidase M50" evidence="14">
    <location>
        <begin position="105"/>
        <end position="185"/>
    </location>
</feature>
<evidence type="ECO:0000256" key="9">
    <source>
        <dbReference type="ARBA" id="ARBA00022833"/>
    </source>
</evidence>
<proteinExistence type="inferred from homology"/>
<evidence type="ECO:0000256" key="13">
    <source>
        <dbReference type="SAM" id="Phobius"/>
    </source>
</evidence>
<dbReference type="GO" id="GO:0008237">
    <property type="term" value="F:metallopeptidase activity"/>
    <property type="evidence" value="ECO:0007669"/>
    <property type="project" value="UniProtKB-KW"/>
</dbReference>
<comment type="similarity">
    <text evidence="3">Belongs to the peptidase M50B family.</text>
</comment>
<accession>A0A2N1PRK8</accession>
<keyword evidence="5 15" id="KW-0645">Protease</keyword>
<evidence type="ECO:0000256" key="11">
    <source>
        <dbReference type="ARBA" id="ARBA00023049"/>
    </source>
</evidence>
<evidence type="ECO:0000256" key="4">
    <source>
        <dbReference type="ARBA" id="ARBA00022475"/>
    </source>
</evidence>
<evidence type="ECO:0000313" key="15">
    <source>
        <dbReference type="EMBL" id="PKK90967.1"/>
    </source>
</evidence>
<evidence type="ECO:0000256" key="6">
    <source>
        <dbReference type="ARBA" id="ARBA00022692"/>
    </source>
</evidence>
<dbReference type="PANTHER" id="PTHR35864">
    <property type="entry name" value="ZINC METALLOPROTEASE MJ0611-RELATED"/>
    <property type="match status" value="1"/>
</dbReference>
<dbReference type="PANTHER" id="PTHR35864:SF1">
    <property type="entry name" value="ZINC METALLOPROTEASE YWHC-RELATED"/>
    <property type="match status" value="1"/>
</dbReference>
<evidence type="ECO:0000313" key="16">
    <source>
        <dbReference type="Proteomes" id="UP000233256"/>
    </source>
</evidence>
<protein>
    <submittedName>
        <fullName evidence="15">Site-2 protease family protein</fullName>
    </submittedName>
</protein>
<evidence type="ECO:0000256" key="2">
    <source>
        <dbReference type="ARBA" id="ARBA00004651"/>
    </source>
</evidence>
<keyword evidence="11" id="KW-0482">Metalloprotease</keyword>
<keyword evidence="6 13" id="KW-0812">Transmembrane</keyword>
<feature type="transmembrane region" description="Helical" evidence="13">
    <location>
        <begin position="6"/>
        <end position="28"/>
    </location>
</feature>